<proteinExistence type="predicted"/>
<protein>
    <recommendedName>
        <fullName evidence="3">RNI-like protein</fullName>
    </recommendedName>
</protein>
<organism evidence="1 2">
    <name type="scientific">Rozella allomycis (strain CSF55)</name>
    <dbReference type="NCBI Taxonomy" id="988480"/>
    <lineage>
        <taxon>Eukaryota</taxon>
        <taxon>Fungi</taxon>
        <taxon>Fungi incertae sedis</taxon>
        <taxon>Cryptomycota</taxon>
        <taxon>Cryptomycota incertae sedis</taxon>
        <taxon>Rozella</taxon>
    </lineage>
</organism>
<evidence type="ECO:0000313" key="1">
    <source>
        <dbReference type="EMBL" id="EPZ30944.1"/>
    </source>
</evidence>
<keyword evidence="2" id="KW-1185">Reference proteome</keyword>
<dbReference type="InterPro" id="IPR032675">
    <property type="entry name" value="LRR_dom_sf"/>
</dbReference>
<dbReference type="Gene3D" id="3.80.10.10">
    <property type="entry name" value="Ribonuclease Inhibitor"/>
    <property type="match status" value="1"/>
</dbReference>
<feature type="non-terminal residue" evidence="1">
    <location>
        <position position="349"/>
    </location>
</feature>
<dbReference type="EMBL" id="KE561337">
    <property type="protein sequence ID" value="EPZ30944.1"/>
    <property type="molecule type" value="Genomic_DNA"/>
</dbReference>
<dbReference type="Proteomes" id="UP000030755">
    <property type="component" value="Unassembled WGS sequence"/>
</dbReference>
<sequence length="349" mass="40438">MFFDNLKEYKNFLSTKFIHRITGVLRVSCGYDRLEELEDLKSLVGVQTLRIDDLYDDYVDDLARLINSSDTLEKIDLAYIDLREIPNQKIVNLFKSFSHIRWLSLVGASIDSSHLRYLAEYVLVHGRLKYLNLLRTFHLGMGESWVESFKIFAGSIKSLETLIFGFNDVSGELINEIVSKIKGSSLKHLSFEYFTMFTGKINYIAKLADNLENINTLNLAGQSALREEWLSFFHNIRTSKVKKLIVSHMFIENSNNSTMDSELTNTISDSYKNLDLFSISMVRFQPDLFHSLVSKIKDSKLRKINLSGKVQNPQESNNIDWRYVAKQLIGVKFIKLSYNYISKYSMYDI</sequence>
<evidence type="ECO:0000313" key="2">
    <source>
        <dbReference type="Proteomes" id="UP000030755"/>
    </source>
</evidence>
<reference evidence="1 2" key="1">
    <citation type="journal article" date="2013" name="Curr. Biol.">
        <title>Shared signatures of parasitism and phylogenomics unite Cryptomycota and microsporidia.</title>
        <authorList>
            <person name="James T.Y."/>
            <person name="Pelin A."/>
            <person name="Bonen L."/>
            <person name="Ahrendt S."/>
            <person name="Sain D."/>
            <person name="Corradi N."/>
            <person name="Stajich J.E."/>
        </authorList>
    </citation>
    <scope>NUCLEOTIDE SEQUENCE [LARGE SCALE GENOMIC DNA]</scope>
    <source>
        <strain evidence="1 2">CSF55</strain>
    </source>
</reference>
<accession>A0A075AMP1</accession>
<name>A0A075AMP1_ROZAC</name>
<dbReference type="SUPFAM" id="SSF52047">
    <property type="entry name" value="RNI-like"/>
    <property type="match status" value="1"/>
</dbReference>
<evidence type="ECO:0008006" key="3">
    <source>
        <dbReference type="Google" id="ProtNLM"/>
    </source>
</evidence>
<gene>
    <name evidence="1" type="ORF">O9G_006184</name>
</gene>
<dbReference type="HOGENOM" id="CLU_050418_0_0_1"/>
<dbReference type="AlphaFoldDB" id="A0A075AMP1"/>